<reference evidence="1 2" key="1">
    <citation type="submission" date="2024-02" db="EMBL/GenBank/DDBJ databases">
        <authorList>
            <person name="Chen Y."/>
            <person name="Shah S."/>
            <person name="Dougan E. K."/>
            <person name="Thang M."/>
            <person name="Chan C."/>
        </authorList>
    </citation>
    <scope>NUCLEOTIDE SEQUENCE [LARGE SCALE GENOMIC DNA]</scope>
</reference>
<name>A0ABP0SC05_9DINO</name>
<keyword evidence="2" id="KW-1185">Reference proteome</keyword>
<dbReference type="Proteomes" id="UP001642484">
    <property type="component" value="Unassembled WGS sequence"/>
</dbReference>
<evidence type="ECO:0000313" key="1">
    <source>
        <dbReference type="EMBL" id="CAK9109889.1"/>
    </source>
</evidence>
<comment type="caution">
    <text evidence="1">The sequence shown here is derived from an EMBL/GenBank/DDBJ whole genome shotgun (WGS) entry which is preliminary data.</text>
</comment>
<dbReference type="Gene3D" id="1.25.40.10">
    <property type="entry name" value="Tetratricopeptide repeat domain"/>
    <property type="match status" value="1"/>
</dbReference>
<dbReference type="EMBL" id="CAXAMN010027284">
    <property type="protein sequence ID" value="CAK9109889.1"/>
    <property type="molecule type" value="Genomic_DNA"/>
</dbReference>
<evidence type="ECO:0000313" key="2">
    <source>
        <dbReference type="Proteomes" id="UP001642484"/>
    </source>
</evidence>
<sequence length="488" mass="54149">MDIEPSLRWRARATPRHVLPSYSSHRPSHVAGMVAGLLKGQSGSGWLSLGFVLRVLGVFLRSHSRPEHAAFGRRKCMLSRPSHERPTGRKRTVNFLNSPTRPGTQGRTGSAKARKLRHSLKQCKRPQKLMNIIHAAISDGILEPSVVGAAMQTCGFMGWWNELLELLTIQQEQGVVLTPSLHNIALTALSGSLRKRGAFGIVGSRAAVALTLAKRLGREAEAPPNPDEFNCGLSSALKLATNINSDAACAWGCEVWEQSKDIAFPKSKITHSTYIQFLEQYEHCEEVDAILEADSLKKQPVLNYVVLGGLLDCVSSRKDWNRAEGIWEMCMQNNIEPNLICFRARAKVHLLAGRPTMALQVLQSALDMWGLCIHEDARTATEYAQSLLIVCHSSLDPAAMEHLQTFLKSGYFRVEAESTALIRSCLLEMEALAKSFLAQPNDLRLHDLLVEWKAKELSVMSQWKNFRAGGNYLPDSQEVEVSFTSFGL</sequence>
<dbReference type="InterPro" id="IPR011990">
    <property type="entry name" value="TPR-like_helical_dom_sf"/>
</dbReference>
<proteinExistence type="predicted"/>
<protein>
    <submittedName>
        <fullName evidence="1">Uncharacterized protein</fullName>
    </submittedName>
</protein>
<gene>
    <name evidence="1" type="ORF">CCMP2556_LOCUS51122</name>
</gene>
<accession>A0ABP0SC05</accession>
<organism evidence="1 2">
    <name type="scientific">Durusdinium trenchii</name>
    <dbReference type="NCBI Taxonomy" id="1381693"/>
    <lineage>
        <taxon>Eukaryota</taxon>
        <taxon>Sar</taxon>
        <taxon>Alveolata</taxon>
        <taxon>Dinophyceae</taxon>
        <taxon>Suessiales</taxon>
        <taxon>Symbiodiniaceae</taxon>
        <taxon>Durusdinium</taxon>
    </lineage>
</organism>